<evidence type="ECO:0000313" key="2">
    <source>
        <dbReference type="EMBL" id="TDD06341.1"/>
    </source>
</evidence>
<feature type="compositionally biased region" description="Basic residues" evidence="1">
    <location>
        <begin position="27"/>
        <end position="37"/>
    </location>
</feature>
<feature type="region of interest" description="Disordered" evidence="1">
    <location>
        <begin position="1"/>
        <end position="56"/>
    </location>
</feature>
<dbReference type="Pfam" id="PF14350">
    <property type="entry name" value="Beta_protein"/>
    <property type="match status" value="1"/>
</dbReference>
<dbReference type="AlphaFoldDB" id="A0A4R4VMQ1"/>
<sequence length="188" mass="21256">MNLQEDRRSRRGGGIGGQPALGGHDLAHRRQRIRRRPAGSTRTLRPRDRTHDRGLTELDKPCLIPVISSRADQQQLHSIRMLLEHQDRPVVIRTQHPSSIASDLPQEIERIAAALHRGPEAFRIVFDEGYLEAVEQHRVDALAQSINKVLTAGFTSVSLLSGSTPPKRTNYETHIRPRAEVQLWEAVR</sequence>
<protein>
    <submittedName>
        <fullName evidence="2">Uncharacterized protein</fullName>
    </submittedName>
</protein>
<proteinExistence type="predicted"/>
<gene>
    <name evidence="2" type="ORF">E1181_12625</name>
</gene>
<reference evidence="2 3" key="1">
    <citation type="submission" date="2019-03" db="EMBL/GenBank/DDBJ databases">
        <title>Draft genome sequences of novel Actinobacteria.</title>
        <authorList>
            <person name="Sahin N."/>
            <person name="Ay H."/>
            <person name="Saygin H."/>
        </authorList>
    </citation>
    <scope>NUCLEOTIDE SEQUENCE [LARGE SCALE GENOMIC DNA]</scope>
    <source>
        <strain evidence="2 3">16K309</strain>
    </source>
</reference>
<evidence type="ECO:0000313" key="3">
    <source>
        <dbReference type="Proteomes" id="UP000295674"/>
    </source>
</evidence>
<keyword evidence="3" id="KW-1185">Reference proteome</keyword>
<dbReference type="Proteomes" id="UP000295674">
    <property type="component" value="Unassembled WGS sequence"/>
</dbReference>
<evidence type="ECO:0000256" key="1">
    <source>
        <dbReference type="SAM" id="MobiDB-lite"/>
    </source>
</evidence>
<dbReference type="OrthoDB" id="4764243at2"/>
<dbReference type="InterPro" id="IPR025683">
    <property type="entry name" value="Protein_beta"/>
</dbReference>
<organism evidence="2 3">
    <name type="scientific">Saccharopolyspora terrae</name>
    <dbReference type="NCBI Taxonomy" id="2530384"/>
    <lineage>
        <taxon>Bacteria</taxon>
        <taxon>Bacillati</taxon>
        <taxon>Actinomycetota</taxon>
        <taxon>Actinomycetes</taxon>
        <taxon>Pseudonocardiales</taxon>
        <taxon>Pseudonocardiaceae</taxon>
        <taxon>Saccharopolyspora</taxon>
    </lineage>
</organism>
<comment type="caution">
    <text evidence="2">The sequence shown here is derived from an EMBL/GenBank/DDBJ whole genome shotgun (WGS) entry which is preliminary data.</text>
</comment>
<name>A0A4R4VMQ1_9PSEU</name>
<feature type="compositionally biased region" description="Basic and acidic residues" evidence="1">
    <location>
        <begin position="45"/>
        <end position="56"/>
    </location>
</feature>
<dbReference type="EMBL" id="SMKS01000017">
    <property type="protein sequence ID" value="TDD06341.1"/>
    <property type="molecule type" value="Genomic_DNA"/>
</dbReference>
<accession>A0A4R4VMQ1</accession>